<evidence type="ECO:0000313" key="4">
    <source>
        <dbReference type="EMBL" id="CAL1289483.1"/>
    </source>
</evidence>
<gene>
    <name evidence="4" type="ORF">LARSCL_LOCUS15966</name>
    <name evidence="2" type="ORF">LARSCL_LOCUS3911</name>
    <name evidence="3" type="ORF">LARSCL_LOCUS9041</name>
</gene>
<reference evidence="3 5" key="1">
    <citation type="submission" date="2024-04" db="EMBL/GenBank/DDBJ databases">
        <authorList>
            <person name="Rising A."/>
            <person name="Reimegard J."/>
            <person name="Sonavane S."/>
            <person name="Akerstrom W."/>
            <person name="Nylinder S."/>
            <person name="Hedman E."/>
            <person name="Kallberg Y."/>
        </authorList>
    </citation>
    <scope>NUCLEOTIDE SEQUENCE [LARGE SCALE GENOMIC DNA]</scope>
</reference>
<comment type="caution">
    <text evidence="3">The sequence shown here is derived from an EMBL/GenBank/DDBJ whole genome shotgun (WGS) entry which is preliminary data.</text>
</comment>
<sequence length="32" mass="3648">MPPLSSSKGDGYVIHDCSGLENHQQRRPRWPV</sequence>
<evidence type="ECO:0000313" key="3">
    <source>
        <dbReference type="EMBL" id="CAL1277146.1"/>
    </source>
</evidence>
<protein>
    <submittedName>
        <fullName evidence="3">Uncharacterized protein</fullName>
    </submittedName>
</protein>
<name>A0AAV2A0N9_9ARAC</name>
<evidence type="ECO:0000313" key="5">
    <source>
        <dbReference type="Proteomes" id="UP001497382"/>
    </source>
</evidence>
<dbReference type="Proteomes" id="UP001497382">
    <property type="component" value="Unassembled WGS sequence"/>
</dbReference>
<keyword evidence="5" id="KW-1185">Reference proteome</keyword>
<evidence type="ECO:0000256" key="1">
    <source>
        <dbReference type="SAM" id="MobiDB-lite"/>
    </source>
</evidence>
<proteinExistence type="predicted"/>
<organism evidence="3 5">
    <name type="scientific">Larinioides sclopetarius</name>
    <dbReference type="NCBI Taxonomy" id="280406"/>
    <lineage>
        <taxon>Eukaryota</taxon>
        <taxon>Metazoa</taxon>
        <taxon>Ecdysozoa</taxon>
        <taxon>Arthropoda</taxon>
        <taxon>Chelicerata</taxon>
        <taxon>Arachnida</taxon>
        <taxon>Araneae</taxon>
        <taxon>Araneomorphae</taxon>
        <taxon>Entelegynae</taxon>
        <taxon>Araneoidea</taxon>
        <taxon>Araneidae</taxon>
        <taxon>Larinioides</taxon>
    </lineage>
</organism>
<accession>A0AAV2A0N9</accession>
<dbReference type="EMBL" id="CAXIEN010000250">
    <property type="protein sequence ID" value="CAL1289483.1"/>
    <property type="molecule type" value="Genomic_DNA"/>
</dbReference>
<evidence type="ECO:0000313" key="2">
    <source>
        <dbReference type="EMBL" id="CAL1267939.1"/>
    </source>
</evidence>
<dbReference type="AlphaFoldDB" id="A0AAV2A0N9"/>
<feature type="region of interest" description="Disordered" evidence="1">
    <location>
        <begin position="1"/>
        <end position="32"/>
    </location>
</feature>
<dbReference type="EMBL" id="CAXIEN010000031">
    <property type="protein sequence ID" value="CAL1267939.1"/>
    <property type="molecule type" value="Genomic_DNA"/>
</dbReference>
<dbReference type="EMBL" id="CAXIEN010000099">
    <property type="protein sequence ID" value="CAL1277146.1"/>
    <property type="molecule type" value="Genomic_DNA"/>
</dbReference>